<dbReference type="GO" id="GO:0050313">
    <property type="term" value="F:sulfur dioxygenase activity"/>
    <property type="evidence" value="ECO:0007669"/>
    <property type="project" value="InterPro"/>
</dbReference>
<sequence length="303" mass="34359">MSNTKIITTTKLSEPEIHNIYDLATGTWQYIVADPSTLHAIIIDSVLDFDPTTRSISTQTADSLLTLIAVHNYTIDKILETHIHADHLTAASYLQNRLAEKQGFRSRIGIGKRITQVQELFAKRYGIARAEWEGVFDDLFEDDQEFEVGEMVVKVLHLPGHTPDHVGYVVGDNVFCGDSVFHPSIGTARCDFPGGDESQLYHSARKLLQMPEHMRIYTGHDYLSDERDTPIPWLSVRDHKEQNPWLGPGVSQQDFVAKRQERDNTLKEPRLLYESLQVNMRAGRMPGGERTLHLPIKAGGEEW</sequence>
<dbReference type="InterPro" id="IPR044528">
    <property type="entry name" value="POD-like_MBL-fold"/>
</dbReference>
<protein>
    <recommendedName>
        <fullName evidence="1">Metallo-beta-lactamase domain-containing protein</fullName>
    </recommendedName>
</protein>
<dbReference type="InterPro" id="IPR036866">
    <property type="entry name" value="RibonucZ/Hydroxyglut_hydro"/>
</dbReference>
<organism evidence="2 3">
    <name type="scientific">Phaeosphaeria nodorum (strain SN15 / ATCC MYA-4574 / FGSC 10173)</name>
    <name type="common">Glume blotch fungus</name>
    <name type="synonym">Parastagonospora nodorum</name>
    <dbReference type="NCBI Taxonomy" id="321614"/>
    <lineage>
        <taxon>Eukaryota</taxon>
        <taxon>Fungi</taxon>
        <taxon>Dikarya</taxon>
        <taxon>Ascomycota</taxon>
        <taxon>Pezizomycotina</taxon>
        <taxon>Dothideomycetes</taxon>
        <taxon>Pleosporomycetidae</taxon>
        <taxon>Pleosporales</taxon>
        <taxon>Pleosporineae</taxon>
        <taxon>Phaeosphaeriaceae</taxon>
        <taxon>Parastagonospora</taxon>
    </lineage>
</organism>
<dbReference type="CDD" id="cd07724">
    <property type="entry name" value="POD-like_MBL-fold"/>
    <property type="match status" value="1"/>
</dbReference>
<dbReference type="GO" id="GO:0006749">
    <property type="term" value="P:glutathione metabolic process"/>
    <property type="evidence" value="ECO:0007669"/>
    <property type="project" value="InterPro"/>
</dbReference>
<dbReference type="Pfam" id="PF00753">
    <property type="entry name" value="Lactamase_B"/>
    <property type="match status" value="1"/>
</dbReference>
<dbReference type="VEuPathDB" id="FungiDB:JI435_128710"/>
<dbReference type="InterPro" id="IPR001279">
    <property type="entry name" value="Metallo-B-lactamas"/>
</dbReference>
<proteinExistence type="predicted"/>
<dbReference type="OrthoDB" id="449487at2759"/>
<keyword evidence="3" id="KW-1185">Reference proteome</keyword>
<dbReference type="FunFam" id="3.60.15.10:FF:000033">
    <property type="entry name" value="MBL fold metallo-hydrolase"/>
    <property type="match status" value="1"/>
</dbReference>
<evidence type="ECO:0000313" key="2">
    <source>
        <dbReference type="EMBL" id="QRD04134.1"/>
    </source>
</evidence>
<dbReference type="InterPro" id="IPR051682">
    <property type="entry name" value="Mito_Persulfide_Diox"/>
</dbReference>
<feature type="domain" description="Metallo-beta-lactamase" evidence="1">
    <location>
        <begin position="26"/>
        <end position="220"/>
    </location>
</feature>
<gene>
    <name evidence="2" type="ORF">JI435_128710</name>
</gene>
<dbReference type="Gene3D" id="3.60.15.10">
    <property type="entry name" value="Ribonuclease Z/Hydroxyacylglutathione hydrolase-like"/>
    <property type="match status" value="1"/>
</dbReference>
<dbReference type="PANTHER" id="PTHR43084">
    <property type="entry name" value="PERSULFIDE DIOXYGENASE ETHE1"/>
    <property type="match status" value="1"/>
</dbReference>
<dbReference type="Proteomes" id="UP000663193">
    <property type="component" value="Chromosome 16"/>
</dbReference>
<accession>A0A7U2FH73</accession>
<dbReference type="KEGG" id="pno:SNOG_12871"/>
<dbReference type="AlphaFoldDB" id="A0A7U2FH73"/>
<evidence type="ECO:0000313" key="3">
    <source>
        <dbReference type="Proteomes" id="UP000663193"/>
    </source>
</evidence>
<evidence type="ECO:0000259" key="1">
    <source>
        <dbReference type="SMART" id="SM00849"/>
    </source>
</evidence>
<dbReference type="SUPFAM" id="SSF56281">
    <property type="entry name" value="Metallo-hydrolase/oxidoreductase"/>
    <property type="match status" value="1"/>
</dbReference>
<reference evidence="3" key="1">
    <citation type="journal article" date="2021" name="BMC Genomics">
        <title>Chromosome-level genome assembly and manually-curated proteome of model necrotroph Parastagonospora nodorum Sn15 reveals a genome-wide trove of candidate effector homologs, and redundancy of virulence-related functions within an accessory chromosome.</title>
        <authorList>
            <person name="Bertazzoni S."/>
            <person name="Jones D.A.B."/>
            <person name="Phan H.T."/>
            <person name="Tan K.-C."/>
            <person name="Hane J.K."/>
        </authorList>
    </citation>
    <scope>NUCLEOTIDE SEQUENCE [LARGE SCALE GENOMIC DNA]</scope>
    <source>
        <strain evidence="3">SN15 / ATCC MYA-4574 / FGSC 10173)</strain>
    </source>
</reference>
<dbReference type="EMBL" id="CP069038">
    <property type="protein sequence ID" value="QRD04134.1"/>
    <property type="molecule type" value="Genomic_DNA"/>
</dbReference>
<dbReference type="RefSeq" id="XP_001803087.1">
    <property type="nucleotide sequence ID" value="XM_001803035.1"/>
</dbReference>
<name>A0A7U2FH73_PHANO</name>
<dbReference type="SMART" id="SM00849">
    <property type="entry name" value="Lactamase_B"/>
    <property type="match status" value="1"/>
</dbReference>
<dbReference type="PANTHER" id="PTHR43084:SF8">
    <property type="entry name" value="METALLO-BETA-LACTAMASE SUPERFAMILY PROTEIN"/>
    <property type="match status" value="1"/>
</dbReference>